<evidence type="ECO:0000313" key="2">
    <source>
        <dbReference type="Proteomes" id="UP001358586"/>
    </source>
</evidence>
<keyword evidence="2" id="KW-1185">Reference proteome</keyword>
<evidence type="ECO:0000313" key="1">
    <source>
        <dbReference type="EMBL" id="KAK5802700.1"/>
    </source>
</evidence>
<accession>A0ABR0NMY2</accession>
<comment type="caution">
    <text evidence="1">The sequence shown here is derived from an EMBL/GenBank/DDBJ whole genome shotgun (WGS) entry which is preliminary data.</text>
</comment>
<reference evidence="1 2" key="1">
    <citation type="submission" date="2023-03" db="EMBL/GenBank/DDBJ databases">
        <title>WGS of Gossypium arboreum.</title>
        <authorList>
            <person name="Yu D."/>
        </authorList>
    </citation>
    <scope>NUCLEOTIDE SEQUENCE [LARGE SCALE GENOMIC DNA]</scope>
    <source>
        <tissue evidence="1">Leaf</tissue>
    </source>
</reference>
<organism evidence="1 2">
    <name type="scientific">Gossypium arboreum</name>
    <name type="common">Tree cotton</name>
    <name type="synonym">Gossypium nanking</name>
    <dbReference type="NCBI Taxonomy" id="29729"/>
    <lineage>
        <taxon>Eukaryota</taxon>
        <taxon>Viridiplantae</taxon>
        <taxon>Streptophyta</taxon>
        <taxon>Embryophyta</taxon>
        <taxon>Tracheophyta</taxon>
        <taxon>Spermatophyta</taxon>
        <taxon>Magnoliopsida</taxon>
        <taxon>eudicotyledons</taxon>
        <taxon>Gunneridae</taxon>
        <taxon>Pentapetalae</taxon>
        <taxon>rosids</taxon>
        <taxon>malvids</taxon>
        <taxon>Malvales</taxon>
        <taxon>Malvaceae</taxon>
        <taxon>Malvoideae</taxon>
        <taxon>Gossypium</taxon>
    </lineage>
</organism>
<protein>
    <submittedName>
        <fullName evidence="1">Uncharacterized protein</fullName>
    </submittedName>
</protein>
<proteinExistence type="predicted"/>
<dbReference type="EMBL" id="JARKNE010000009">
    <property type="protein sequence ID" value="KAK5802700.1"/>
    <property type="molecule type" value="Genomic_DNA"/>
</dbReference>
<sequence length="229" mass="26851">MLHFAFCPTPEPIPFRRSRLRLSCDNMSPHKFKDNSMVKMDIDVHVENAILYAFEVLPPKVQPFLKGERIPVDVIFTPRVPRALESAVSQCLYKYFHQVFVPLTRPIEEFLKSLQPNDIQEGWDITKEDVEKMCKERRAKRLARMARKKVVERPLICLPLADTFYSIGFEHQERTSVKLMINRDVVDQNMIGDRVSMSRDWVRYDPSTLDNGSSYCYLLSLSPLRCNYF</sequence>
<gene>
    <name evidence="1" type="ORF">PVK06_030317</name>
</gene>
<dbReference type="Proteomes" id="UP001358586">
    <property type="component" value="Chromosome 9"/>
</dbReference>
<name>A0ABR0NMY2_GOSAR</name>